<dbReference type="GO" id="GO:0045271">
    <property type="term" value="C:respiratory chain complex I"/>
    <property type="evidence" value="ECO:0007669"/>
    <property type="project" value="InterPro"/>
</dbReference>
<dbReference type="InterPro" id="IPR052618">
    <property type="entry name" value="ComplexI_NDUFA12"/>
</dbReference>
<proteinExistence type="inferred from homology"/>
<dbReference type="OrthoDB" id="10255576at2759"/>
<dbReference type="InterPro" id="IPR007763">
    <property type="entry name" value="NDUFA12"/>
</dbReference>
<feature type="region of interest" description="Disordered" evidence="2">
    <location>
        <begin position="112"/>
        <end position="182"/>
    </location>
</feature>
<dbReference type="GO" id="GO:0005739">
    <property type="term" value="C:mitochondrion"/>
    <property type="evidence" value="ECO:0007669"/>
    <property type="project" value="TreeGrafter"/>
</dbReference>
<gene>
    <name evidence="3" type="ORF">B4U79_07029</name>
</gene>
<reference evidence="3 4" key="1">
    <citation type="journal article" date="2018" name="Gigascience">
        <title>Genomes of trombidid mites reveal novel predicted allergens and laterally-transferred genes associated with secondary metabolism.</title>
        <authorList>
            <person name="Dong X."/>
            <person name="Chaisiri K."/>
            <person name="Xia D."/>
            <person name="Armstrong S.D."/>
            <person name="Fang Y."/>
            <person name="Donnelly M.J."/>
            <person name="Kadowaki T."/>
            <person name="McGarry J.W."/>
            <person name="Darby A.C."/>
            <person name="Makepeace B.L."/>
        </authorList>
    </citation>
    <scope>NUCLEOTIDE SEQUENCE [LARGE SCALE GENOMIC DNA]</scope>
    <source>
        <strain evidence="3">UoL-WK</strain>
    </source>
</reference>
<dbReference type="Pfam" id="PF05071">
    <property type="entry name" value="NDUFA12"/>
    <property type="match status" value="1"/>
</dbReference>
<dbReference type="PANTHER" id="PTHR32470:SF2">
    <property type="entry name" value="NADH DEHYDROGENASE [UBIQUINONE] 1 ALPHA SUBCOMPLEX ASSEMBLY FACTOR 2"/>
    <property type="match status" value="1"/>
</dbReference>
<feature type="compositionally biased region" description="Basic and acidic residues" evidence="2">
    <location>
        <begin position="150"/>
        <end position="182"/>
    </location>
</feature>
<comment type="similarity">
    <text evidence="1">Belongs to the complex I NDUFA12 subunit family.</text>
</comment>
<dbReference type="Proteomes" id="UP000285301">
    <property type="component" value="Unassembled WGS sequence"/>
</dbReference>
<dbReference type="PANTHER" id="PTHR32470">
    <property type="entry name" value="ADH DEHYDROGENASE [UBIQUINONE] 1 ALPHA SUBCOMPLEX ASSEMBLY FACTOR 2"/>
    <property type="match status" value="1"/>
</dbReference>
<dbReference type="AlphaFoldDB" id="A0A3S3Q4X7"/>
<dbReference type="GO" id="GO:0032981">
    <property type="term" value="P:mitochondrial respiratory chain complex I assembly"/>
    <property type="evidence" value="ECO:0007669"/>
    <property type="project" value="TreeGrafter"/>
</dbReference>
<evidence type="ECO:0000256" key="1">
    <source>
        <dbReference type="ARBA" id="ARBA00007355"/>
    </source>
</evidence>
<name>A0A3S3Q4X7_9ACAR</name>
<evidence type="ECO:0000256" key="2">
    <source>
        <dbReference type="SAM" id="MobiDB-lite"/>
    </source>
</evidence>
<protein>
    <submittedName>
        <fullName evidence="3">Mimitin-like protein</fullName>
    </submittedName>
</protein>
<dbReference type="EMBL" id="NCKU01006457">
    <property type="protein sequence ID" value="RWS03482.1"/>
    <property type="molecule type" value="Genomic_DNA"/>
</dbReference>
<sequence length="182" mass="21522">MQRLINSVWKPPQASKFLEGRVLVGKDPYGNTYYEIPPDPSRGKRQSRRMYVPAAGKDFEDEIPMEWQAWLRQRRDDPPSEAEILRNVALMELKQKKAREIEEKEKQLFPEFAKKLEAEKRKSTSTKREGGRLDFPTYDQFGRDPYLSIKQEENEKKKHQANKENVKDEKGHETKDKEKIKS</sequence>
<comment type="caution">
    <text evidence="3">The sequence shown here is derived from an EMBL/GenBank/DDBJ whole genome shotgun (WGS) entry which is preliminary data.</text>
</comment>
<dbReference type="STRING" id="1965070.A0A3S3Q4X7"/>
<feature type="compositionally biased region" description="Basic and acidic residues" evidence="2">
    <location>
        <begin position="112"/>
        <end position="132"/>
    </location>
</feature>
<accession>A0A3S3Q4X7</accession>
<keyword evidence="4" id="KW-1185">Reference proteome</keyword>
<evidence type="ECO:0000313" key="3">
    <source>
        <dbReference type="EMBL" id="RWS03482.1"/>
    </source>
</evidence>
<organism evidence="3 4">
    <name type="scientific">Dinothrombium tinctorium</name>
    <dbReference type="NCBI Taxonomy" id="1965070"/>
    <lineage>
        <taxon>Eukaryota</taxon>
        <taxon>Metazoa</taxon>
        <taxon>Ecdysozoa</taxon>
        <taxon>Arthropoda</taxon>
        <taxon>Chelicerata</taxon>
        <taxon>Arachnida</taxon>
        <taxon>Acari</taxon>
        <taxon>Acariformes</taxon>
        <taxon>Trombidiformes</taxon>
        <taxon>Prostigmata</taxon>
        <taxon>Anystina</taxon>
        <taxon>Parasitengona</taxon>
        <taxon>Trombidioidea</taxon>
        <taxon>Trombidiidae</taxon>
        <taxon>Dinothrombium</taxon>
    </lineage>
</organism>
<evidence type="ECO:0000313" key="4">
    <source>
        <dbReference type="Proteomes" id="UP000285301"/>
    </source>
</evidence>